<reference evidence="3" key="1">
    <citation type="submission" date="2016-11" db="EMBL/GenBank/DDBJ databases">
        <authorList>
            <person name="Varghese N."/>
            <person name="Submissions S."/>
        </authorList>
    </citation>
    <scope>NUCLEOTIDE SEQUENCE [LARGE SCALE GENOMIC DNA]</scope>
    <source>
        <strain evidence="3">DSM 26898</strain>
    </source>
</reference>
<dbReference type="EMBL" id="FQVO01000004">
    <property type="protein sequence ID" value="SHE78165.1"/>
    <property type="molecule type" value="Genomic_DNA"/>
</dbReference>
<feature type="transmembrane region" description="Helical" evidence="1">
    <location>
        <begin position="148"/>
        <end position="168"/>
    </location>
</feature>
<dbReference type="RefSeq" id="WP_072884101.1">
    <property type="nucleotide sequence ID" value="NZ_FQVO01000004.1"/>
</dbReference>
<dbReference type="PANTHER" id="PTHR33802:SF1">
    <property type="entry name" value="XK-RELATED PROTEIN"/>
    <property type="match status" value="1"/>
</dbReference>
<keyword evidence="1" id="KW-0812">Transmembrane</keyword>
<feature type="transmembrane region" description="Helical" evidence="1">
    <location>
        <begin position="228"/>
        <end position="248"/>
    </location>
</feature>
<evidence type="ECO:0000256" key="1">
    <source>
        <dbReference type="SAM" id="Phobius"/>
    </source>
</evidence>
<feature type="transmembrane region" description="Helical" evidence="1">
    <location>
        <begin position="48"/>
        <end position="69"/>
    </location>
</feature>
<feature type="transmembrane region" description="Helical" evidence="1">
    <location>
        <begin position="81"/>
        <end position="101"/>
    </location>
</feature>
<keyword evidence="1" id="KW-0472">Membrane</keyword>
<keyword evidence="1" id="KW-1133">Transmembrane helix</keyword>
<evidence type="ECO:0000313" key="2">
    <source>
        <dbReference type="EMBL" id="SHE78165.1"/>
    </source>
</evidence>
<feature type="transmembrane region" description="Helical" evidence="1">
    <location>
        <begin position="107"/>
        <end position="127"/>
    </location>
</feature>
<protein>
    <recommendedName>
        <fullName evidence="4">TspO and MBR related proteins</fullName>
    </recommendedName>
</protein>
<evidence type="ECO:0008006" key="4">
    <source>
        <dbReference type="Google" id="ProtNLM"/>
    </source>
</evidence>
<sequence length="257" mass="28720">MVKVFRILNMAALIVTIAVNYLSNTGFFNNETMASISARFQNLFTPAGYAFSIWGLIYVALLGFVIHYGPFTKNTNAKQKTVLNIGWWFVISCAANCLWIVAWLYEYTLLTIPVMIVIFISLMKIILNNKGTIEAKNLQTAIFLRLPFYIYSGWISVALIANVAAYLKKIGWSGFGFSETLWTIVMFIVAAIIHLYMVWKRDMASFALVAVWALVAIAVANQNGNETVHISAIVTAVFLALNAGARILTHQKTRSIN</sequence>
<gene>
    <name evidence="2" type="ORF">SAMN05444408_10485</name>
</gene>
<dbReference type="InterPro" id="IPR038330">
    <property type="entry name" value="TspO/MBR-related_sf"/>
</dbReference>
<evidence type="ECO:0000313" key="3">
    <source>
        <dbReference type="Proteomes" id="UP000184236"/>
    </source>
</evidence>
<organism evidence="2 3">
    <name type="scientific">Chryseobacterium takakiae</name>
    <dbReference type="NCBI Taxonomy" id="1302685"/>
    <lineage>
        <taxon>Bacteria</taxon>
        <taxon>Pseudomonadati</taxon>
        <taxon>Bacteroidota</taxon>
        <taxon>Flavobacteriia</taxon>
        <taxon>Flavobacteriales</taxon>
        <taxon>Weeksellaceae</taxon>
        <taxon>Chryseobacterium group</taxon>
        <taxon>Chryseobacterium</taxon>
    </lineage>
</organism>
<feature type="transmembrane region" description="Helical" evidence="1">
    <location>
        <begin position="206"/>
        <end position="222"/>
    </location>
</feature>
<keyword evidence="3" id="KW-1185">Reference proteome</keyword>
<dbReference type="PANTHER" id="PTHR33802">
    <property type="entry name" value="SI:CH211-161H7.5-RELATED"/>
    <property type="match status" value="1"/>
</dbReference>
<proteinExistence type="predicted"/>
<dbReference type="Proteomes" id="UP000184236">
    <property type="component" value="Unassembled WGS sequence"/>
</dbReference>
<feature type="transmembrane region" description="Helical" evidence="1">
    <location>
        <begin position="7"/>
        <end position="28"/>
    </location>
</feature>
<dbReference type="STRING" id="1302685.SAMN05444408_10485"/>
<accession>A0A1M4WAH0</accession>
<dbReference type="OrthoDB" id="5189031at2"/>
<name>A0A1M4WAH0_9FLAO</name>
<dbReference type="Gene3D" id="1.20.1260.100">
    <property type="entry name" value="TspO/MBR protein"/>
    <property type="match status" value="1"/>
</dbReference>
<dbReference type="AlphaFoldDB" id="A0A1M4WAH0"/>
<feature type="transmembrane region" description="Helical" evidence="1">
    <location>
        <begin position="180"/>
        <end position="199"/>
    </location>
</feature>